<feature type="compositionally biased region" description="Polar residues" evidence="1">
    <location>
        <begin position="67"/>
        <end position="83"/>
    </location>
</feature>
<evidence type="ECO:0000313" key="2">
    <source>
        <dbReference type="EMBL" id="WPK24819.1"/>
    </source>
</evidence>
<feature type="compositionally biased region" description="Polar residues" evidence="1">
    <location>
        <begin position="305"/>
        <end position="317"/>
    </location>
</feature>
<feature type="compositionally biased region" description="Low complexity" evidence="1">
    <location>
        <begin position="498"/>
        <end position="510"/>
    </location>
</feature>
<name>A0AAX4H982_9ASCO</name>
<feature type="compositionally biased region" description="Polar residues" evidence="1">
    <location>
        <begin position="254"/>
        <end position="272"/>
    </location>
</feature>
<feature type="region of interest" description="Disordered" evidence="1">
    <location>
        <begin position="408"/>
        <end position="447"/>
    </location>
</feature>
<feature type="region of interest" description="Disordered" evidence="1">
    <location>
        <begin position="1"/>
        <end position="38"/>
    </location>
</feature>
<dbReference type="RefSeq" id="XP_062877202.1">
    <property type="nucleotide sequence ID" value="XM_063021132.1"/>
</dbReference>
<feature type="compositionally biased region" description="Low complexity" evidence="1">
    <location>
        <begin position="324"/>
        <end position="335"/>
    </location>
</feature>
<dbReference type="EMBL" id="CP138895">
    <property type="protein sequence ID" value="WPK24819.1"/>
    <property type="molecule type" value="Genomic_DNA"/>
</dbReference>
<feature type="compositionally biased region" description="Basic and acidic residues" evidence="1">
    <location>
        <begin position="279"/>
        <end position="288"/>
    </location>
</feature>
<dbReference type="GeneID" id="88173176"/>
<feature type="region of interest" description="Disordered" evidence="1">
    <location>
        <begin position="476"/>
        <end position="510"/>
    </location>
</feature>
<evidence type="ECO:0000256" key="1">
    <source>
        <dbReference type="SAM" id="MobiDB-lite"/>
    </source>
</evidence>
<proteinExistence type="predicted"/>
<feature type="compositionally biased region" description="Polar residues" evidence="1">
    <location>
        <begin position="216"/>
        <end position="229"/>
    </location>
</feature>
<sequence length="594" mass="65040">MSTLPGVSRSPREHAIESPSQTSPKSESSPIRDRANETAKFISSLKTYNLDRRRHSHHEHIVAPTGADSSLGSESTKQNGRSQEQYKRANSHSDLADAPRQRQNDTSETSNLNLLSSLSSAVPSSSASRLEGRLQYSEMTSEAMQLKIEREKTKQMQLKCELSRSVAEIFKHAEGHSQATELISRLFFNDTKAGLCLNQSTLHLQSVPTTSPLTMVRSNSSSDSTQQAQIVIPEPHLAPSPVRRKPTILHEGSLGSTSVEPGTRDTITNTDKNVSHGRQHQDDTKADSSVELSPMSEEQFPPPSIANSTQQSYSGSRAPSLVESVSGSAPSGPGSVIGTAALIATSSNGKTSETSEDAARETAIIRLYPASTPGPNSMYPVYYAYPNPGQEQALYYIPQEQKISPLSLTGSHKSQESRLSSGGQAELHPFSHDTPNHVQTQAQDHQRPWLHTQALQTPIRPNTQVGRGNVSAYNLGGSPPSQINGAQGWTPNSDLGKHTQQQTPQHSPQQGQHLYYMNSAPMPIQGNAYVPSHYFIPPPLQAGMVSWVPGPIPERRREEEDHYNHKKRRSLKTGISFMISTPQNPPARKYNKLQ</sequence>
<gene>
    <name evidence="2" type="ORF">PUMCH_002111</name>
</gene>
<evidence type="ECO:0000313" key="3">
    <source>
        <dbReference type="Proteomes" id="UP001338582"/>
    </source>
</evidence>
<dbReference type="KEGG" id="asau:88173176"/>
<organism evidence="2 3">
    <name type="scientific">Australozyma saopauloensis</name>
    <dbReference type="NCBI Taxonomy" id="291208"/>
    <lineage>
        <taxon>Eukaryota</taxon>
        <taxon>Fungi</taxon>
        <taxon>Dikarya</taxon>
        <taxon>Ascomycota</taxon>
        <taxon>Saccharomycotina</taxon>
        <taxon>Pichiomycetes</taxon>
        <taxon>Metschnikowiaceae</taxon>
        <taxon>Australozyma</taxon>
    </lineage>
</organism>
<dbReference type="Proteomes" id="UP001338582">
    <property type="component" value="Chromosome 2"/>
</dbReference>
<feature type="region of interest" description="Disordered" evidence="1">
    <location>
        <begin position="60"/>
        <end position="113"/>
    </location>
</feature>
<dbReference type="Pfam" id="PF10846">
    <property type="entry name" value="DUF2722"/>
    <property type="match status" value="1"/>
</dbReference>
<protein>
    <submittedName>
        <fullName evidence="2">Uncharacterized protein</fullName>
    </submittedName>
</protein>
<accession>A0AAX4H982</accession>
<feature type="compositionally biased region" description="Polar residues" evidence="1">
    <location>
        <begin position="479"/>
        <end position="493"/>
    </location>
</feature>
<feature type="compositionally biased region" description="Polar residues" evidence="1">
    <location>
        <begin position="408"/>
        <end position="423"/>
    </location>
</feature>
<feature type="region of interest" description="Disordered" evidence="1">
    <location>
        <begin position="216"/>
        <end position="335"/>
    </location>
</feature>
<reference evidence="2 3" key="1">
    <citation type="submission" date="2023-10" db="EMBL/GenBank/DDBJ databases">
        <title>Draft Genome Sequence of Candida saopaulonensis from a very Premature Infant with Sepsis.</title>
        <authorList>
            <person name="Ning Y."/>
            <person name="Dai R."/>
            <person name="Xiao M."/>
            <person name="Xu Y."/>
            <person name="Yan Q."/>
            <person name="Zhang L."/>
        </authorList>
    </citation>
    <scope>NUCLEOTIDE SEQUENCE [LARGE SCALE GENOMIC DNA]</scope>
    <source>
        <strain evidence="2 3">19XY460</strain>
    </source>
</reference>
<dbReference type="InterPro" id="IPR021216">
    <property type="entry name" value="DUF2722"/>
</dbReference>
<feature type="compositionally biased region" description="Low complexity" evidence="1">
    <location>
        <begin position="18"/>
        <end position="29"/>
    </location>
</feature>
<dbReference type="AlphaFoldDB" id="A0AAX4H982"/>
<keyword evidence="3" id="KW-1185">Reference proteome</keyword>
<feature type="compositionally biased region" description="Basic and acidic residues" evidence="1">
    <location>
        <begin position="94"/>
        <end position="105"/>
    </location>
</feature>